<dbReference type="Pfam" id="PF00702">
    <property type="entry name" value="Hydrolase"/>
    <property type="match status" value="1"/>
</dbReference>
<comment type="caution">
    <text evidence="1">The sequence shown here is derived from an EMBL/GenBank/DDBJ whole genome shotgun (WGS) entry which is preliminary data.</text>
</comment>
<dbReference type="SFLD" id="SFLDS00003">
    <property type="entry name" value="Haloacid_Dehalogenase"/>
    <property type="match status" value="1"/>
</dbReference>
<gene>
    <name evidence="1" type="ORF">ACFSNB_08520</name>
</gene>
<dbReference type="Gene3D" id="3.40.50.1000">
    <property type="entry name" value="HAD superfamily/HAD-like"/>
    <property type="match status" value="1"/>
</dbReference>
<dbReference type="SFLD" id="SFLDG01129">
    <property type="entry name" value="C1.5:_HAD__Beta-PGM__Phosphata"/>
    <property type="match status" value="1"/>
</dbReference>
<dbReference type="CDD" id="cd07505">
    <property type="entry name" value="HAD_BPGM-like"/>
    <property type="match status" value="1"/>
</dbReference>
<protein>
    <submittedName>
        <fullName evidence="1">HAD family hydrolase</fullName>
    </submittedName>
</protein>
<dbReference type="NCBIfam" id="TIGR01509">
    <property type="entry name" value="HAD-SF-IA-v3"/>
    <property type="match status" value="1"/>
</dbReference>
<accession>A0ABW5CBT8</accession>
<dbReference type="Proteomes" id="UP001597296">
    <property type="component" value="Unassembled WGS sequence"/>
</dbReference>
<organism evidence="1 2">
    <name type="scientific">Phaeospirillum tilakii</name>
    <dbReference type="NCBI Taxonomy" id="741673"/>
    <lineage>
        <taxon>Bacteria</taxon>
        <taxon>Pseudomonadati</taxon>
        <taxon>Pseudomonadota</taxon>
        <taxon>Alphaproteobacteria</taxon>
        <taxon>Rhodospirillales</taxon>
        <taxon>Rhodospirillaceae</taxon>
        <taxon>Phaeospirillum</taxon>
    </lineage>
</organism>
<name>A0ABW5CBT8_9PROT</name>
<dbReference type="InterPro" id="IPR023214">
    <property type="entry name" value="HAD_sf"/>
</dbReference>
<dbReference type="InterPro" id="IPR036412">
    <property type="entry name" value="HAD-like_sf"/>
</dbReference>
<dbReference type="GO" id="GO:0016787">
    <property type="term" value="F:hydrolase activity"/>
    <property type="evidence" value="ECO:0007669"/>
    <property type="project" value="UniProtKB-KW"/>
</dbReference>
<dbReference type="RefSeq" id="WP_377315746.1">
    <property type="nucleotide sequence ID" value="NZ_JBHUIY010000013.1"/>
</dbReference>
<dbReference type="SUPFAM" id="SSF56784">
    <property type="entry name" value="HAD-like"/>
    <property type="match status" value="1"/>
</dbReference>
<dbReference type="PANTHER" id="PTHR18901:SF38">
    <property type="entry name" value="PSEUDOURIDINE-5'-PHOSPHATASE"/>
    <property type="match status" value="1"/>
</dbReference>
<dbReference type="Gene3D" id="1.10.150.240">
    <property type="entry name" value="Putative phosphatase, domain 2"/>
    <property type="match status" value="1"/>
</dbReference>
<dbReference type="PRINTS" id="PR00413">
    <property type="entry name" value="HADHALOGNASE"/>
</dbReference>
<keyword evidence="2" id="KW-1185">Reference proteome</keyword>
<sequence length="243" mass="25798">MTDRAGDSRPFPQPQAVIFDMDGLLFNTEDLYRDAVMAAAAASGIELPLSVYLSLLGLSGEAARDALRERFGPGFAFDAFWAAARRNFEETLDDALRLKPGAVELLDALDAAGLPAAIATSSLRASVDHHLAAFGLDQRFAAIVAKGDTPRGKPHPDPFLSAAARLGIEPARCLVLEDSHNGVRGAARAGMLPVMVPDLLAATAEMEALCVAIVPDLHRVRALLWPDAPAGRPQDATNKPDRS</sequence>
<dbReference type="InterPro" id="IPR006439">
    <property type="entry name" value="HAD-SF_hydro_IA"/>
</dbReference>
<keyword evidence="1" id="KW-0378">Hydrolase</keyword>
<dbReference type="PANTHER" id="PTHR18901">
    <property type="entry name" value="2-DEOXYGLUCOSE-6-PHOSPHATE PHOSPHATASE 2"/>
    <property type="match status" value="1"/>
</dbReference>
<reference evidence="2" key="1">
    <citation type="journal article" date="2019" name="Int. J. Syst. Evol. Microbiol.">
        <title>The Global Catalogue of Microorganisms (GCM) 10K type strain sequencing project: providing services to taxonomists for standard genome sequencing and annotation.</title>
        <authorList>
            <consortium name="The Broad Institute Genomics Platform"/>
            <consortium name="The Broad Institute Genome Sequencing Center for Infectious Disease"/>
            <person name="Wu L."/>
            <person name="Ma J."/>
        </authorList>
    </citation>
    <scope>NUCLEOTIDE SEQUENCE [LARGE SCALE GENOMIC DNA]</scope>
    <source>
        <strain evidence="2">KCTC 15012</strain>
    </source>
</reference>
<proteinExistence type="predicted"/>
<dbReference type="SFLD" id="SFLDG01135">
    <property type="entry name" value="C1.5.6:_HAD__Beta-PGM__Phospha"/>
    <property type="match status" value="1"/>
</dbReference>
<evidence type="ECO:0000313" key="1">
    <source>
        <dbReference type="EMBL" id="MFD2233847.1"/>
    </source>
</evidence>
<evidence type="ECO:0000313" key="2">
    <source>
        <dbReference type="Proteomes" id="UP001597296"/>
    </source>
</evidence>
<dbReference type="EMBL" id="JBHUIY010000013">
    <property type="protein sequence ID" value="MFD2233847.1"/>
    <property type="molecule type" value="Genomic_DNA"/>
</dbReference>
<dbReference type="InterPro" id="IPR023198">
    <property type="entry name" value="PGP-like_dom2"/>
</dbReference>